<keyword evidence="7" id="KW-1185">Reference proteome</keyword>
<dbReference type="GO" id="GO:0046872">
    <property type="term" value="F:metal ion binding"/>
    <property type="evidence" value="ECO:0007669"/>
    <property type="project" value="UniProtKB-KW"/>
</dbReference>
<dbReference type="PANTHER" id="PTHR42988">
    <property type="entry name" value="PHOSPHOHYDROLASE"/>
    <property type="match status" value="1"/>
</dbReference>
<evidence type="ECO:0000256" key="4">
    <source>
        <dbReference type="ARBA" id="ARBA00025742"/>
    </source>
</evidence>
<accession>A0A3S4CEW0</accession>
<dbReference type="PANTHER" id="PTHR42988:SF2">
    <property type="entry name" value="CYCLIC NUCLEOTIDE PHOSPHODIESTERASE CBUA0032-RELATED"/>
    <property type="match status" value="1"/>
</dbReference>
<dbReference type="GO" id="GO:0016787">
    <property type="term" value="F:hydrolase activity"/>
    <property type="evidence" value="ECO:0007669"/>
    <property type="project" value="UniProtKB-KW"/>
</dbReference>
<evidence type="ECO:0000256" key="2">
    <source>
        <dbReference type="ARBA" id="ARBA00022801"/>
    </source>
</evidence>
<reference evidence="6 7" key="1">
    <citation type="submission" date="2018-12" db="EMBL/GenBank/DDBJ databases">
        <authorList>
            <person name="Criscuolo A."/>
        </authorList>
    </citation>
    <scope>NUCLEOTIDE SEQUENCE [LARGE SCALE GENOMIC DNA]</scope>
    <source>
        <strain evidence="6">ACIP1116281</strain>
    </source>
</reference>
<keyword evidence="3" id="KW-0408">Iron</keyword>
<dbReference type="RefSeq" id="WP_126151153.1">
    <property type="nucleotide sequence ID" value="NZ_JBHTMH010000005.1"/>
</dbReference>
<organism evidence="6 7">
    <name type="scientific">Devosia equisanguinis</name>
    <dbReference type="NCBI Taxonomy" id="2490941"/>
    <lineage>
        <taxon>Bacteria</taxon>
        <taxon>Pseudomonadati</taxon>
        <taxon>Pseudomonadota</taxon>
        <taxon>Alphaproteobacteria</taxon>
        <taxon>Hyphomicrobiales</taxon>
        <taxon>Devosiaceae</taxon>
        <taxon>Devosia</taxon>
    </lineage>
</organism>
<dbReference type="InterPro" id="IPR050884">
    <property type="entry name" value="CNP_phosphodiesterase-III"/>
</dbReference>
<evidence type="ECO:0000259" key="5">
    <source>
        <dbReference type="Pfam" id="PF00149"/>
    </source>
</evidence>
<dbReference type="InterPro" id="IPR004843">
    <property type="entry name" value="Calcineurin-like_PHP"/>
</dbReference>
<dbReference type="Proteomes" id="UP000268844">
    <property type="component" value="Unassembled WGS sequence"/>
</dbReference>
<evidence type="ECO:0000256" key="1">
    <source>
        <dbReference type="ARBA" id="ARBA00022723"/>
    </source>
</evidence>
<dbReference type="Pfam" id="PF00149">
    <property type="entry name" value="Metallophos"/>
    <property type="match status" value="1"/>
</dbReference>
<protein>
    <submittedName>
        <fullName evidence="6">Calcineurin-like phosphoesterase superfamily domain protein</fullName>
    </submittedName>
</protein>
<dbReference type="OrthoDB" id="9794568at2"/>
<dbReference type="InterPro" id="IPR029052">
    <property type="entry name" value="Metallo-depent_PP-like"/>
</dbReference>
<keyword evidence="2" id="KW-0378">Hydrolase</keyword>
<evidence type="ECO:0000256" key="3">
    <source>
        <dbReference type="ARBA" id="ARBA00023004"/>
    </source>
</evidence>
<gene>
    <name evidence="6" type="ORF">DEVEQU_02764</name>
</gene>
<comment type="similarity">
    <text evidence="4">Belongs to the cyclic nucleotide phosphodiesterase class-III family.</text>
</comment>
<feature type="domain" description="Calcineurin-like phosphoesterase" evidence="5">
    <location>
        <begin position="3"/>
        <end position="224"/>
    </location>
</feature>
<name>A0A3S4CEW0_9HYPH</name>
<dbReference type="AlphaFoldDB" id="A0A3S4CEW0"/>
<proteinExistence type="inferred from homology"/>
<dbReference type="Gene3D" id="3.60.21.10">
    <property type="match status" value="1"/>
</dbReference>
<sequence>MITLAHISDIHLSPMPAIRPRDLVGKRLTGFLNWKLKRHGELNSETLAQLVAHMQGQNADFTAVTGDMTNLALPFEIERAGDWLRALGASDKVAVCPGNHDAYVPGALATAQEDWGDYLKGETLEGEAFPFVRRVGDLAIISCSSAVPTAPFMAIGRFEEKQAARLARILKLMGDAGYFRTVLIHHPPNAELQHPSFGLKGHRLFRQVIAEHGAELVLHGHTHRSSIHHIPGKDHEVPVIGVAAASAAKGGTIDDPARYNLFRIERAGEGWQCTMREFGFQRLGSEIVMRMQMRIY</sequence>
<evidence type="ECO:0000313" key="7">
    <source>
        <dbReference type="Proteomes" id="UP000268844"/>
    </source>
</evidence>
<dbReference type="EMBL" id="UZWD01000034">
    <property type="protein sequence ID" value="VDS05622.1"/>
    <property type="molecule type" value="Genomic_DNA"/>
</dbReference>
<dbReference type="SUPFAM" id="SSF56300">
    <property type="entry name" value="Metallo-dependent phosphatases"/>
    <property type="match status" value="1"/>
</dbReference>
<evidence type="ECO:0000313" key="6">
    <source>
        <dbReference type="EMBL" id="VDS05622.1"/>
    </source>
</evidence>
<keyword evidence="1" id="KW-0479">Metal-binding</keyword>